<protein>
    <submittedName>
        <fullName evidence="1">Unannotated protein</fullName>
    </submittedName>
</protein>
<dbReference type="InterPro" id="IPR013783">
    <property type="entry name" value="Ig-like_fold"/>
</dbReference>
<dbReference type="AlphaFoldDB" id="A0A6J5ZMU9"/>
<evidence type="ECO:0000313" key="1">
    <source>
        <dbReference type="EMBL" id="CAB4342522.1"/>
    </source>
</evidence>
<gene>
    <name evidence="1" type="ORF">UFOPK3547_00707</name>
</gene>
<proteinExistence type="predicted"/>
<organism evidence="1">
    <name type="scientific">freshwater metagenome</name>
    <dbReference type="NCBI Taxonomy" id="449393"/>
    <lineage>
        <taxon>unclassified sequences</taxon>
        <taxon>metagenomes</taxon>
        <taxon>ecological metagenomes</taxon>
    </lineage>
</organism>
<accession>A0A6J5ZMU9</accession>
<name>A0A6J5ZMU9_9ZZZZ</name>
<dbReference type="Gene3D" id="2.60.40.10">
    <property type="entry name" value="Immunoglobulins"/>
    <property type="match status" value="1"/>
</dbReference>
<reference evidence="1" key="1">
    <citation type="submission" date="2020-05" db="EMBL/GenBank/DDBJ databases">
        <authorList>
            <person name="Chiriac C."/>
            <person name="Salcher M."/>
            <person name="Ghai R."/>
            <person name="Kavagutti S V."/>
        </authorList>
    </citation>
    <scope>NUCLEOTIDE SEQUENCE</scope>
</reference>
<sequence length="85" mass="8545">MLNGGENNEKNVTVTVTLTSPGAKPVTAKKVVNQTAAGSETDVSIALPSVPKGAAATLTVKVSPVAGESNTDNNEQTYTVLFAAG</sequence>
<dbReference type="EMBL" id="CAESAN010000048">
    <property type="protein sequence ID" value="CAB4342522.1"/>
    <property type="molecule type" value="Genomic_DNA"/>
</dbReference>